<accession>A0A0F9DQD8</accession>
<dbReference type="SUPFAM" id="SSF52309">
    <property type="entry name" value="N-(deoxy)ribosyltransferase-like"/>
    <property type="match status" value="1"/>
</dbReference>
<sequence>DAIFMLYNWDISIGARAELKYAQELDKVVFYSLAQARNWLEERGLESEQGLET</sequence>
<protein>
    <submittedName>
        <fullName evidence="1">Uncharacterized protein</fullName>
    </submittedName>
</protein>
<dbReference type="Pfam" id="PF14359">
    <property type="entry name" value="DUF4406"/>
    <property type="match status" value="1"/>
</dbReference>
<organism evidence="1">
    <name type="scientific">marine sediment metagenome</name>
    <dbReference type="NCBI Taxonomy" id="412755"/>
    <lineage>
        <taxon>unclassified sequences</taxon>
        <taxon>metagenomes</taxon>
        <taxon>ecological metagenomes</taxon>
    </lineage>
</organism>
<dbReference type="AlphaFoldDB" id="A0A0F9DQD8"/>
<proteinExistence type="predicted"/>
<name>A0A0F9DQD8_9ZZZZ</name>
<feature type="non-terminal residue" evidence="1">
    <location>
        <position position="1"/>
    </location>
</feature>
<evidence type="ECO:0000313" key="1">
    <source>
        <dbReference type="EMBL" id="KKL63904.1"/>
    </source>
</evidence>
<gene>
    <name evidence="1" type="ORF">LCGC14_2170480</name>
</gene>
<dbReference type="InterPro" id="IPR025518">
    <property type="entry name" value="DUF4406"/>
</dbReference>
<comment type="caution">
    <text evidence="1">The sequence shown here is derived from an EMBL/GenBank/DDBJ whole genome shotgun (WGS) entry which is preliminary data.</text>
</comment>
<reference evidence="1" key="1">
    <citation type="journal article" date="2015" name="Nature">
        <title>Complex archaea that bridge the gap between prokaryotes and eukaryotes.</title>
        <authorList>
            <person name="Spang A."/>
            <person name="Saw J.H."/>
            <person name="Jorgensen S.L."/>
            <person name="Zaremba-Niedzwiedzka K."/>
            <person name="Martijn J."/>
            <person name="Lind A.E."/>
            <person name="van Eijk R."/>
            <person name="Schleper C."/>
            <person name="Guy L."/>
            <person name="Ettema T.J."/>
        </authorList>
    </citation>
    <scope>NUCLEOTIDE SEQUENCE</scope>
</reference>
<dbReference type="EMBL" id="LAZR01028010">
    <property type="protein sequence ID" value="KKL63904.1"/>
    <property type="molecule type" value="Genomic_DNA"/>
</dbReference>